<evidence type="ECO:0000256" key="1">
    <source>
        <dbReference type="ARBA" id="ARBA00022801"/>
    </source>
</evidence>
<dbReference type="PANTHER" id="PTHR22958">
    <property type="entry name" value="GLYCEROPHOSPHORYL DIESTER PHOSPHODIESTERASE"/>
    <property type="match status" value="1"/>
</dbReference>
<dbReference type="PANTHER" id="PTHR22958:SF1">
    <property type="entry name" value="GLYCEROPHOSPHOCHOLINE PHOSPHODIESTERASE GPCPD1"/>
    <property type="match status" value="1"/>
</dbReference>
<evidence type="ECO:0000313" key="3">
    <source>
        <dbReference type="EMBL" id="QQP55172.1"/>
    </source>
</evidence>
<dbReference type="GO" id="GO:0046475">
    <property type="term" value="P:glycerophospholipid catabolic process"/>
    <property type="evidence" value="ECO:0007669"/>
    <property type="project" value="TreeGrafter"/>
</dbReference>
<gene>
    <name evidence="3" type="ORF">FKW44_008272</name>
</gene>
<dbReference type="Gene3D" id="3.20.20.190">
    <property type="entry name" value="Phosphatidylinositol (PI) phosphodiesterase"/>
    <property type="match status" value="1"/>
</dbReference>
<sequence>FRKKQNQYPVLLLTVGINTKYDQYRDARTWNIKNGSYYVEMQDILGINAMAEDIQRDPAQIQLVKSKNRVLFCWTDDKSDKKTVEHLKSVGVDGVIFD</sequence>
<dbReference type="GO" id="GO:0047389">
    <property type="term" value="F:glycerophosphocholine phosphodiesterase activity"/>
    <property type="evidence" value="ECO:0007669"/>
    <property type="project" value="TreeGrafter"/>
</dbReference>
<evidence type="ECO:0000313" key="4">
    <source>
        <dbReference type="Proteomes" id="UP000595437"/>
    </source>
</evidence>
<feature type="non-terminal residue" evidence="3">
    <location>
        <position position="98"/>
    </location>
</feature>
<keyword evidence="4" id="KW-1185">Reference proteome</keyword>
<dbReference type="OrthoDB" id="1058301at2759"/>
<dbReference type="PROSITE" id="PS51704">
    <property type="entry name" value="GP_PDE"/>
    <property type="match status" value="1"/>
</dbReference>
<protein>
    <recommendedName>
        <fullName evidence="2">GP-PDE domain-containing protein</fullName>
    </recommendedName>
</protein>
<name>A0A7T8KFW2_CALRO</name>
<dbReference type="InterPro" id="IPR030395">
    <property type="entry name" value="GP_PDE_dom"/>
</dbReference>
<dbReference type="AlphaFoldDB" id="A0A7T8KFW2"/>
<dbReference type="Proteomes" id="UP000595437">
    <property type="component" value="Chromosome 5"/>
</dbReference>
<keyword evidence="1" id="KW-0378">Hydrolase</keyword>
<accession>A0A7T8KFW2</accession>
<feature type="domain" description="GP-PDE" evidence="2">
    <location>
        <begin position="1"/>
        <end position="98"/>
    </location>
</feature>
<dbReference type="EMBL" id="CP045894">
    <property type="protein sequence ID" value="QQP55172.1"/>
    <property type="molecule type" value="Genomic_DNA"/>
</dbReference>
<dbReference type="SUPFAM" id="SSF51695">
    <property type="entry name" value="PLC-like phosphodiesterases"/>
    <property type="match status" value="1"/>
</dbReference>
<feature type="non-terminal residue" evidence="3">
    <location>
        <position position="1"/>
    </location>
</feature>
<dbReference type="Pfam" id="PF03009">
    <property type="entry name" value="GDPD"/>
    <property type="match status" value="1"/>
</dbReference>
<organism evidence="3 4">
    <name type="scientific">Caligus rogercresseyi</name>
    <name type="common">Sea louse</name>
    <dbReference type="NCBI Taxonomy" id="217165"/>
    <lineage>
        <taxon>Eukaryota</taxon>
        <taxon>Metazoa</taxon>
        <taxon>Ecdysozoa</taxon>
        <taxon>Arthropoda</taxon>
        <taxon>Crustacea</taxon>
        <taxon>Multicrustacea</taxon>
        <taxon>Hexanauplia</taxon>
        <taxon>Copepoda</taxon>
        <taxon>Siphonostomatoida</taxon>
        <taxon>Caligidae</taxon>
        <taxon>Caligus</taxon>
    </lineage>
</organism>
<proteinExistence type="predicted"/>
<reference evidence="4" key="1">
    <citation type="submission" date="2021-01" db="EMBL/GenBank/DDBJ databases">
        <title>Caligus Genome Assembly.</title>
        <authorList>
            <person name="Gallardo-Escarate C."/>
        </authorList>
    </citation>
    <scope>NUCLEOTIDE SEQUENCE [LARGE SCALE GENOMIC DNA]</scope>
</reference>
<dbReference type="InterPro" id="IPR051578">
    <property type="entry name" value="GDPD"/>
</dbReference>
<evidence type="ECO:0000259" key="2">
    <source>
        <dbReference type="PROSITE" id="PS51704"/>
    </source>
</evidence>
<dbReference type="InterPro" id="IPR017946">
    <property type="entry name" value="PLC-like_Pdiesterase_TIM-brl"/>
</dbReference>